<reference evidence="2 3" key="1">
    <citation type="journal article" date="2013" name="Nat. Genet.">
        <title>The genome of the hydatid tapeworm Echinococcus granulosus.</title>
        <authorList>
            <person name="Zheng H."/>
            <person name="Zhang W."/>
            <person name="Zhang L."/>
            <person name="Zhang Z."/>
            <person name="Li J."/>
            <person name="Lu G."/>
            <person name="Zhu Y."/>
            <person name="Wang Y."/>
            <person name="Huang Y."/>
            <person name="Liu J."/>
            <person name="Kang H."/>
            <person name="Chen J."/>
            <person name="Wang L."/>
            <person name="Chen A."/>
            <person name="Yu S."/>
            <person name="Gao Z."/>
            <person name="Jin L."/>
            <person name="Gu W."/>
            <person name="Wang Z."/>
            <person name="Zhao L."/>
            <person name="Shi B."/>
            <person name="Wen H."/>
            <person name="Lin R."/>
            <person name="Jones M.K."/>
            <person name="Brejova B."/>
            <person name="Vinar T."/>
            <person name="Zhao G."/>
            <person name="McManus D.P."/>
            <person name="Chen Z."/>
            <person name="Zhou Y."/>
            <person name="Wang S."/>
        </authorList>
    </citation>
    <scope>NUCLEOTIDE SEQUENCE [LARGE SCALE GENOMIC DNA]</scope>
</reference>
<comment type="caution">
    <text evidence="2">The sequence shown here is derived from an EMBL/GenBank/DDBJ whole genome shotgun (WGS) entry which is preliminary data.</text>
</comment>
<proteinExistence type="predicted"/>
<dbReference type="RefSeq" id="XP_024347407.1">
    <property type="nucleotide sequence ID" value="XM_024498162.1"/>
</dbReference>
<feature type="region of interest" description="Disordered" evidence="1">
    <location>
        <begin position="25"/>
        <end position="47"/>
    </location>
</feature>
<evidence type="ECO:0000313" key="2">
    <source>
        <dbReference type="EMBL" id="EUB56211.1"/>
    </source>
</evidence>
<feature type="compositionally biased region" description="Basic residues" evidence="1">
    <location>
        <begin position="32"/>
        <end position="41"/>
    </location>
</feature>
<name>W6U763_ECHGR</name>
<accession>W6U763</accession>
<dbReference type="EMBL" id="APAU02000124">
    <property type="protein sequence ID" value="EUB56211.1"/>
    <property type="molecule type" value="Genomic_DNA"/>
</dbReference>
<evidence type="ECO:0000256" key="1">
    <source>
        <dbReference type="SAM" id="MobiDB-lite"/>
    </source>
</evidence>
<evidence type="ECO:0000313" key="3">
    <source>
        <dbReference type="Proteomes" id="UP000019149"/>
    </source>
</evidence>
<dbReference type="Proteomes" id="UP000019149">
    <property type="component" value="Unassembled WGS sequence"/>
</dbReference>
<protein>
    <submittedName>
        <fullName evidence="2">Uncharacterized protein</fullName>
    </submittedName>
</protein>
<keyword evidence="3" id="KW-1185">Reference proteome</keyword>
<dbReference type="CTD" id="36344628"/>
<sequence length="270" mass="31245">MQSMKKRQLDITLYKKMQAVIKEKLSKEKSLRQKNKSRRQQKNQNKTHANHLRHYFYLLYYLSQQLLYHFASISRDVVQFDNYLMDNISHPSRPNARLHEEAIPAASDLQTLLTNSTSKKGKMNEEPLSKVLVYFKAYAKCYLNLGSKNTEACFVFVCNFLIFIFCNCLVNNNVFNLKKPGINRLTEMAGVLLSPKPEFIQKQTFEGAQADRQKAICNKNEKNGCGKGWIVLSAKKTCAFLQSKEAKFVILDAYSLQFVCKNMRKQVKSI</sequence>
<organism evidence="2 3">
    <name type="scientific">Echinococcus granulosus</name>
    <name type="common">Hydatid tapeworm</name>
    <dbReference type="NCBI Taxonomy" id="6210"/>
    <lineage>
        <taxon>Eukaryota</taxon>
        <taxon>Metazoa</taxon>
        <taxon>Spiralia</taxon>
        <taxon>Lophotrochozoa</taxon>
        <taxon>Platyhelminthes</taxon>
        <taxon>Cestoda</taxon>
        <taxon>Eucestoda</taxon>
        <taxon>Cyclophyllidea</taxon>
        <taxon>Taeniidae</taxon>
        <taxon>Echinococcus</taxon>
        <taxon>Echinococcus granulosus group</taxon>
    </lineage>
</organism>
<gene>
    <name evidence="2" type="ORF">EGR_08913</name>
</gene>
<dbReference type="GeneID" id="36344628"/>
<dbReference type="AlphaFoldDB" id="W6U763"/>
<dbReference type="KEGG" id="egl:EGR_08913"/>